<keyword evidence="3" id="KW-0067">ATP-binding</keyword>
<evidence type="ECO:0000313" key="6">
    <source>
        <dbReference type="Proteomes" id="UP000199071"/>
    </source>
</evidence>
<organism evidence="5 6">
    <name type="scientific">Bauldia litoralis</name>
    <dbReference type="NCBI Taxonomy" id="665467"/>
    <lineage>
        <taxon>Bacteria</taxon>
        <taxon>Pseudomonadati</taxon>
        <taxon>Pseudomonadota</taxon>
        <taxon>Alphaproteobacteria</taxon>
        <taxon>Hyphomicrobiales</taxon>
        <taxon>Kaistiaceae</taxon>
        <taxon>Bauldia</taxon>
    </lineage>
</organism>
<feature type="binding site" evidence="3">
    <location>
        <begin position="15"/>
        <end position="20"/>
    </location>
    <ligand>
        <name>ATP</name>
        <dbReference type="ChEBI" id="CHEBI:30616"/>
    </ligand>
</feature>
<evidence type="ECO:0000256" key="3">
    <source>
        <dbReference type="HAMAP-Rule" id="MF_00524"/>
    </source>
</evidence>
<dbReference type="Gene3D" id="3.40.367.20">
    <property type="match status" value="1"/>
</dbReference>
<protein>
    <recommendedName>
        <fullName evidence="3">Glucokinase</fullName>
        <ecNumber evidence="3">2.7.1.2</ecNumber>
    </recommendedName>
    <alternativeName>
        <fullName evidence="3">Glucose kinase</fullName>
    </alternativeName>
</protein>
<evidence type="ECO:0000256" key="2">
    <source>
        <dbReference type="ARBA" id="ARBA00022777"/>
    </source>
</evidence>
<dbReference type="GO" id="GO:0005524">
    <property type="term" value="F:ATP binding"/>
    <property type="evidence" value="ECO:0007669"/>
    <property type="project" value="UniProtKB-UniRule"/>
</dbReference>
<keyword evidence="3" id="KW-0324">Glycolysis</keyword>
<evidence type="ECO:0000256" key="4">
    <source>
        <dbReference type="RuleBase" id="RU004046"/>
    </source>
</evidence>
<keyword evidence="6" id="KW-1185">Reference proteome</keyword>
<keyword evidence="3" id="KW-0547">Nucleotide-binding</keyword>
<dbReference type="Gene3D" id="3.30.420.40">
    <property type="match status" value="1"/>
</dbReference>
<dbReference type="RefSeq" id="WP_090880522.1">
    <property type="nucleotide sequence ID" value="NZ_FMXQ01000012.1"/>
</dbReference>
<evidence type="ECO:0000313" key="5">
    <source>
        <dbReference type="EMBL" id="SDB56380.1"/>
    </source>
</evidence>
<dbReference type="InterPro" id="IPR050201">
    <property type="entry name" value="Bacterial_glucokinase"/>
</dbReference>
<keyword evidence="1 3" id="KW-0808">Transferase</keyword>
<dbReference type="HAMAP" id="MF_00524">
    <property type="entry name" value="Glucokinase"/>
    <property type="match status" value="1"/>
</dbReference>
<dbReference type="EC" id="2.7.1.2" evidence="3"/>
<keyword evidence="3" id="KW-0963">Cytoplasm</keyword>
<accession>A0A1G6EGF0</accession>
<sequence>MTAPLDRIRFPVLSGDIGGTNARFALTANETAKTERIPTIATTDFATIDDAIEAAIGDRPPGERPKTAILALAGPITGDRVKITNNDWAAEPKKMIARFGMTDVILLNDFEALSLSLPGLGPGDVDAIGGGEARPEGARVVVGPGTGLGTGALIHAGGRWVPIPGEGGHVDLGPVSPRDFEIWPNLEQTFGRMSVETLVCGSGMLRLYRGICATNGVEATLANEADVAARGLAGDDPQAVETLDLFATYLGRYAGDLALIFSAWGGVYLAGGISTRIAPALKSGAFREAFLAKEPHRHLMERMATAIIIKEDAALAGIGDFARAPSRFGVELNGRWWQA</sequence>
<dbReference type="Pfam" id="PF02685">
    <property type="entry name" value="Glucokinase"/>
    <property type="match status" value="1"/>
</dbReference>
<dbReference type="OrthoDB" id="9800595at2"/>
<evidence type="ECO:0000256" key="1">
    <source>
        <dbReference type="ARBA" id="ARBA00022679"/>
    </source>
</evidence>
<comment type="similarity">
    <text evidence="3 4">Belongs to the bacterial glucokinase family.</text>
</comment>
<dbReference type="InterPro" id="IPR043129">
    <property type="entry name" value="ATPase_NBD"/>
</dbReference>
<dbReference type="AlphaFoldDB" id="A0A1G6EGF0"/>
<dbReference type="SUPFAM" id="SSF53067">
    <property type="entry name" value="Actin-like ATPase domain"/>
    <property type="match status" value="1"/>
</dbReference>
<dbReference type="GO" id="GO:0006096">
    <property type="term" value="P:glycolytic process"/>
    <property type="evidence" value="ECO:0007669"/>
    <property type="project" value="UniProtKB-UniRule"/>
</dbReference>
<comment type="catalytic activity">
    <reaction evidence="3">
        <text>D-glucose + ATP = D-glucose 6-phosphate + ADP + H(+)</text>
        <dbReference type="Rhea" id="RHEA:17825"/>
        <dbReference type="ChEBI" id="CHEBI:4167"/>
        <dbReference type="ChEBI" id="CHEBI:15378"/>
        <dbReference type="ChEBI" id="CHEBI:30616"/>
        <dbReference type="ChEBI" id="CHEBI:61548"/>
        <dbReference type="ChEBI" id="CHEBI:456216"/>
        <dbReference type="EC" id="2.7.1.2"/>
    </reaction>
</comment>
<comment type="subcellular location">
    <subcellularLocation>
        <location evidence="3">Cytoplasm</location>
    </subcellularLocation>
</comment>
<dbReference type="EMBL" id="FMXQ01000012">
    <property type="protein sequence ID" value="SDB56380.1"/>
    <property type="molecule type" value="Genomic_DNA"/>
</dbReference>
<dbReference type="PANTHER" id="PTHR47690:SF1">
    <property type="entry name" value="GLUCOKINASE"/>
    <property type="match status" value="1"/>
</dbReference>
<reference evidence="5 6" key="1">
    <citation type="submission" date="2016-10" db="EMBL/GenBank/DDBJ databases">
        <authorList>
            <person name="de Groot N.N."/>
        </authorList>
    </citation>
    <scope>NUCLEOTIDE SEQUENCE [LARGE SCALE GENOMIC DNA]</scope>
    <source>
        <strain evidence="5 6">ATCC 35022</strain>
    </source>
</reference>
<proteinExistence type="inferred from homology"/>
<dbReference type="PANTHER" id="PTHR47690">
    <property type="entry name" value="GLUCOKINASE"/>
    <property type="match status" value="1"/>
</dbReference>
<keyword evidence="2 3" id="KW-0418">Kinase</keyword>
<dbReference type="CDD" id="cd24008">
    <property type="entry name" value="ASKHA_NBD_GLK"/>
    <property type="match status" value="1"/>
</dbReference>
<dbReference type="InterPro" id="IPR003836">
    <property type="entry name" value="Glucokinase"/>
</dbReference>
<dbReference type="GO" id="GO:0005536">
    <property type="term" value="F:D-glucose binding"/>
    <property type="evidence" value="ECO:0007669"/>
    <property type="project" value="InterPro"/>
</dbReference>
<dbReference type="GO" id="GO:0004340">
    <property type="term" value="F:glucokinase activity"/>
    <property type="evidence" value="ECO:0007669"/>
    <property type="project" value="UniProtKB-UniRule"/>
</dbReference>
<dbReference type="Proteomes" id="UP000199071">
    <property type="component" value="Unassembled WGS sequence"/>
</dbReference>
<dbReference type="GO" id="GO:0005829">
    <property type="term" value="C:cytosol"/>
    <property type="evidence" value="ECO:0007669"/>
    <property type="project" value="TreeGrafter"/>
</dbReference>
<name>A0A1G6EGF0_9HYPH</name>
<dbReference type="NCBIfam" id="TIGR00749">
    <property type="entry name" value="glk"/>
    <property type="match status" value="1"/>
</dbReference>
<gene>
    <name evidence="3" type="primary">glk</name>
    <name evidence="5" type="ORF">SAMN02982931_04476</name>
</gene>
<dbReference type="STRING" id="665467.SAMN02982931_04476"/>